<sequence length="144" mass="15720">MPSRLKEFLKRWVITTAAVLVALYIVRGISYETIGGLLVATFILGILNTLFRPLKIFLGIFTLGIFTLVFNALLLYWVGSLVRSFHVDSFKAAFWGALIISIVSFILNIITGTGGSQIKVRKQAPPPAPPPPRHDDGGGPVIDV</sequence>
<evidence type="ECO:0000313" key="3">
    <source>
        <dbReference type="EMBL" id="EEF62497.1"/>
    </source>
</evidence>
<gene>
    <name evidence="3" type="ORF">Cflav_PD5132</name>
</gene>
<dbReference type="InterPro" id="IPR007165">
    <property type="entry name" value="Phage_holin_4_2"/>
</dbReference>
<protein>
    <recommendedName>
        <fullName evidence="5">Phage holin family protein</fullName>
    </recommendedName>
</protein>
<keyword evidence="2" id="KW-0472">Membrane</keyword>
<dbReference type="STRING" id="320771.Cflav_PD5132"/>
<accession>B9XC29</accession>
<dbReference type="PANTHER" id="PTHR37309:SF1">
    <property type="entry name" value="SLR0284 PROTEIN"/>
    <property type="match status" value="1"/>
</dbReference>
<evidence type="ECO:0000256" key="2">
    <source>
        <dbReference type="SAM" id="Phobius"/>
    </source>
</evidence>
<keyword evidence="4" id="KW-1185">Reference proteome</keyword>
<keyword evidence="2" id="KW-0812">Transmembrane</keyword>
<dbReference type="PANTHER" id="PTHR37309">
    <property type="entry name" value="SLR0284 PROTEIN"/>
    <property type="match status" value="1"/>
</dbReference>
<organism evidence="3 4">
    <name type="scientific">Pedosphaera parvula (strain Ellin514)</name>
    <dbReference type="NCBI Taxonomy" id="320771"/>
    <lineage>
        <taxon>Bacteria</taxon>
        <taxon>Pseudomonadati</taxon>
        <taxon>Verrucomicrobiota</taxon>
        <taxon>Pedosphaerae</taxon>
        <taxon>Pedosphaerales</taxon>
        <taxon>Pedosphaeraceae</taxon>
        <taxon>Pedosphaera</taxon>
    </lineage>
</organism>
<reference evidence="3 4" key="1">
    <citation type="journal article" date="2011" name="J. Bacteriol.">
        <title>Genome sequence of 'Pedosphaera parvula' Ellin514, an aerobic Verrucomicrobial isolate from pasture soil.</title>
        <authorList>
            <person name="Kant R."/>
            <person name="van Passel M.W."/>
            <person name="Sangwan P."/>
            <person name="Palva A."/>
            <person name="Lucas S."/>
            <person name="Copeland A."/>
            <person name="Lapidus A."/>
            <person name="Glavina Del Rio T."/>
            <person name="Dalin E."/>
            <person name="Tice H."/>
            <person name="Bruce D."/>
            <person name="Goodwin L."/>
            <person name="Pitluck S."/>
            <person name="Chertkov O."/>
            <person name="Larimer F.W."/>
            <person name="Land M.L."/>
            <person name="Hauser L."/>
            <person name="Brettin T.S."/>
            <person name="Detter J.C."/>
            <person name="Han S."/>
            <person name="de Vos W.M."/>
            <person name="Janssen P.H."/>
            <person name="Smidt H."/>
        </authorList>
    </citation>
    <scope>NUCLEOTIDE SEQUENCE [LARGE SCALE GENOMIC DNA]</scope>
    <source>
        <strain evidence="3 4">Ellin514</strain>
    </source>
</reference>
<comment type="caution">
    <text evidence="3">The sequence shown here is derived from an EMBL/GenBank/DDBJ whole genome shotgun (WGS) entry which is preliminary data.</text>
</comment>
<feature type="transmembrane region" description="Helical" evidence="2">
    <location>
        <begin position="35"/>
        <end position="51"/>
    </location>
</feature>
<dbReference type="RefSeq" id="WP_007413377.1">
    <property type="nucleotide sequence ID" value="NZ_ABOX02000004.1"/>
</dbReference>
<evidence type="ECO:0000313" key="4">
    <source>
        <dbReference type="Proteomes" id="UP000003688"/>
    </source>
</evidence>
<dbReference type="Proteomes" id="UP000003688">
    <property type="component" value="Unassembled WGS sequence"/>
</dbReference>
<evidence type="ECO:0000256" key="1">
    <source>
        <dbReference type="SAM" id="MobiDB-lite"/>
    </source>
</evidence>
<feature type="transmembrane region" description="Helical" evidence="2">
    <location>
        <begin position="56"/>
        <end position="78"/>
    </location>
</feature>
<dbReference type="OrthoDB" id="196257at2"/>
<keyword evidence="2" id="KW-1133">Transmembrane helix</keyword>
<feature type="region of interest" description="Disordered" evidence="1">
    <location>
        <begin position="118"/>
        <end position="144"/>
    </location>
</feature>
<feature type="transmembrane region" description="Helical" evidence="2">
    <location>
        <begin position="12"/>
        <end position="29"/>
    </location>
</feature>
<dbReference type="EMBL" id="ABOX02000004">
    <property type="protein sequence ID" value="EEF62497.1"/>
    <property type="molecule type" value="Genomic_DNA"/>
</dbReference>
<evidence type="ECO:0008006" key="5">
    <source>
        <dbReference type="Google" id="ProtNLM"/>
    </source>
</evidence>
<dbReference type="Pfam" id="PF04020">
    <property type="entry name" value="Phage_holin_4_2"/>
    <property type="match status" value="1"/>
</dbReference>
<dbReference type="AlphaFoldDB" id="B9XC29"/>
<feature type="transmembrane region" description="Helical" evidence="2">
    <location>
        <begin position="90"/>
        <end position="111"/>
    </location>
</feature>
<name>B9XC29_PEDPL</name>
<proteinExistence type="predicted"/>